<accession>A0A6N2MDN2</accession>
<gene>
    <name evidence="2" type="ORF">SVIM_LOCUS352472</name>
</gene>
<protein>
    <submittedName>
        <fullName evidence="2">Uncharacterized protein</fullName>
    </submittedName>
</protein>
<dbReference type="AlphaFoldDB" id="A0A6N2MDN2"/>
<evidence type="ECO:0000256" key="1">
    <source>
        <dbReference type="SAM" id="MobiDB-lite"/>
    </source>
</evidence>
<organism evidence="2">
    <name type="scientific">Salix viminalis</name>
    <name type="common">Common osier</name>
    <name type="synonym">Basket willow</name>
    <dbReference type="NCBI Taxonomy" id="40686"/>
    <lineage>
        <taxon>Eukaryota</taxon>
        <taxon>Viridiplantae</taxon>
        <taxon>Streptophyta</taxon>
        <taxon>Embryophyta</taxon>
        <taxon>Tracheophyta</taxon>
        <taxon>Spermatophyta</taxon>
        <taxon>Magnoliopsida</taxon>
        <taxon>eudicotyledons</taxon>
        <taxon>Gunneridae</taxon>
        <taxon>Pentapetalae</taxon>
        <taxon>rosids</taxon>
        <taxon>fabids</taxon>
        <taxon>Malpighiales</taxon>
        <taxon>Salicaceae</taxon>
        <taxon>Saliceae</taxon>
        <taxon>Salix</taxon>
    </lineage>
</organism>
<proteinExistence type="predicted"/>
<reference evidence="2" key="1">
    <citation type="submission" date="2019-03" db="EMBL/GenBank/DDBJ databases">
        <authorList>
            <person name="Mank J."/>
            <person name="Almeida P."/>
        </authorList>
    </citation>
    <scope>NUCLEOTIDE SEQUENCE</scope>
    <source>
        <strain evidence="2">78183</strain>
    </source>
</reference>
<name>A0A6N2MDN2_SALVM</name>
<feature type="compositionally biased region" description="Polar residues" evidence="1">
    <location>
        <begin position="11"/>
        <end position="25"/>
    </location>
</feature>
<sequence length="98" mass="10772">MGLQDPDRGGTPNTHSEHLPSSSRSKVAPGFSLGEKEGVEDELHGRAEVCFLVSPSFLLIRSSIYPTKILEIKTQILFLAIVSASRSFSLNNQRDETE</sequence>
<dbReference type="EMBL" id="CAADRP010001774">
    <property type="protein sequence ID" value="VFU51884.1"/>
    <property type="molecule type" value="Genomic_DNA"/>
</dbReference>
<feature type="region of interest" description="Disordered" evidence="1">
    <location>
        <begin position="1"/>
        <end position="33"/>
    </location>
</feature>
<evidence type="ECO:0000313" key="2">
    <source>
        <dbReference type="EMBL" id="VFU51884.1"/>
    </source>
</evidence>